<protein>
    <submittedName>
        <fullName evidence="2">Uncharacterized protein</fullName>
    </submittedName>
</protein>
<keyword evidence="3" id="KW-1185">Reference proteome</keyword>
<feature type="compositionally biased region" description="Basic and acidic residues" evidence="1">
    <location>
        <begin position="49"/>
        <end position="60"/>
    </location>
</feature>
<gene>
    <name evidence="2" type="ORF">GCM10023235_37160</name>
</gene>
<feature type="region of interest" description="Disordered" evidence="1">
    <location>
        <begin position="81"/>
        <end position="101"/>
    </location>
</feature>
<feature type="compositionally biased region" description="Low complexity" evidence="1">
    <location>
        <begin position="10"/>
        <end position="35"/>
    </location>
</feature>
<organism evidence="2 3">
    <name type="scientific">Kitasatospora terrestris</name>
    <dbReference type="NCBI Taxonomy" id="258051"/>
    <lineage>
        <taxon>Bacteria</taxon>
        <taxon>Bacillati</taxon>
        <taxon>Actinomycetota</taxon>
        <taxon>Actinomycetes</taxon>
        <taxon>Kitasatosporales</taxon>
        <taxon>Streptomycetaceae</taxon>
        <taxon>Kitasatospora</taxon>
    </lineage>
</organism>
<dbReference type="EMBL" id="BAABIS010000001">
    <property type="protein sequence ID" value="GAA4856178.1"/>
    <property type="molecule type" value="Genomic_DNA"/>
</dbReference>
<comment type="caution">
    <text evidence="2">The sequence shown here is derived from an EMBL/GenBank/DDBJ whole genome shotgun (WGS) entry which is preliminary data.</text>
</comment>
<sequence>MTPLRARIVSSSLGRSSSSKDSTAGRAGTTLTGTANSCREADPAPLPGADREPAGRRGGRLERFIGETLLGASVTYGSALTGKRERRTLNRGPPDMMQIRT</sequence>
<evidence type="ECO:0000313" key="3">
    <source>
        <dbReference type="Proteomes" id="UP001501752"/>
    </source>
</evidence>
<dbReference type="Proteomes" id="UP001501752">
    <property type="component" value="Unassembled WGS sequence"/>
</dbReference>
<accession>A0ABP9DS10</accession>
<name>A0ABP9DS10_9ACTN</name>
<feature type="region of interest" description="Disordered" evidence="1">
    <location>
        <begin position="1"/>
        <end position="60"/>
    </location>
</feature>
<reference evidence="3" key="1">
    <citation type="journal article" date="2019" name="Int. J. Syst. Evol. Microbiol.">
        <title>The Global Catalogue of Microorganisms (GCM) 10K type strain sequencing project: providing services to taxonomists for standard genome sequencing and annotation.</title>
        <authorList>
            <consortium name="The Broad Institute Genomics Platform"/>
            <consortium name="The Broad Institute Genome Sequencing Center for Infectious Disease"/>
            <person name="Wu L."/>
            <person name="Ma J."/>
        </authorList>
    </citation>
    <scope>NUCLEOTIDE SEQUENCE [LARGE SCALE GENOMIC DNA]</scope>
    <source>
        <strain evidence="3">JCM 13006</strain>
    </source>
</reference>
<evidence type="ECO:0000313" key="2">
    <source>
        <dbReference type="EMBL" id="GAA4856178.1"/>
    </source>
</evidence>
<evidence type="ECO:0000256" key="1">
    <source>
        <dbReference type="SAM" id="MobiDB-lite"/>
    </source>
</evidence>
<proteinExistence type="predicted"/>